<dbReference type="STRING" id="1612308.SAMN05444581_11596"/>
<comment type="similarity">
    <text evidence="1">Belongs to the transglycosylase Slt family.</text>
</comment>
<gene>
    <name evidence="4" type="ORF">SAMN05444581_11596</name>
</gene>
<dbReference type="PANTHER" id="PTHR37423">
    <property type="entry name" value="SOLUBLE LYTIC MUREIN TRANSGLYCOSYLASE-RELATED"/>
    <property type="match status" value="1"/>
</dbReference>
<feature type="domain" description="Transglycosylase SLT" evidence="3">
    <location>
        <begin position="85"/>
        <end position="179"/>
    </location>
</feature>
<accession>A0A1I4BPF9</accession>
<evidence type="ECO:0000256" key="1">
    <source>
        <dbReference type="ARBA" id="ARBA00007734"/>
    </source>
</evidence>
<protein>
    <submittedName>
        <fullName evidence="4">Transglycosylase SLT domain-containing protein</fullName>
    </submittedName>
</protein>
<comment type="similarity">
    <text evidence="2">Belongs to the virb1 family.</text>
</comment>
<evidence type="ECO:0000256" key="2">
    <source>
        <dbReference type="ARBA" id="ARBA00009387"/>
    </source>
</evidence>
<dbReference type="InterPro" id="IPR008258">
    <property type="entry name" value="Transglycosylase_SLT_dom_1"/>
</dbReference>
<evidence type="ECO:0000259" key="3">
    <source>
        <dbReference type="Pfam" id="PF01464"/>
    </source>
</evidence>
<dbReference type="Pfam" id="PF01464">
    <property type="entry name" value="SLT"/>
    <property type="match status" value="1"/>
</dbReference>
<name>A0A1I4BPF9_9HYPH</name>
<dbReference type="Proteomes" id="UP000198755">
    <property type="component" value="Unassembled WGS sequence"/>
</dbReference>
<evidence type="ECO:0000313" key="5">
    <source>
        <dbReference type="Proteomes" id="UP000198755"/>
    </source>
</evidence>
<dbReference type="AlphaFoldDB" id="A0A1I4BPF9"/>
<sequence length="228" mass="24867">MTYNARCIRKQRRTVRFRAATVPGVSAIKCLRPLRRDSGLGRAIAITTLIALMNAPGVRLFAAAATAQMLPAAHAAPADPFADFVLEASQRFGVPADWIRAVMRAESRGEWRATSPKGAMGLMQIMPSTWTLLRSRFNLGADPYDPRDNILAGAGFLRELCDRYGSPGFLAAYNAGPGRYCPASAPMRQIGVFSEGRFLVHLSPFRSADETEIRAGESPGRTACERYS</sequence>
<reference evidence="4 5" key="1">
    <citation type="submission" date="2016-10" db="EMBL/GenBank/DDBJ databases">
        <authorList>
            <person name="de Groot N.N."/>
        </authorList>
    </citation>
    <scope>NUCLEOTIDE SEQUENCE [LARGE SCALE GENOMIC DNA]</scope>
    <source>
        <strain evidence="4 5">NE2</strain>
    </source>
</reference>
<proteinExistence type="inferred from homology"/>
<dbReference type="PANTHER" id="PTHR37423:SF2">
    <property type="entry name" value="MEMBRANE-BOUND LYTIC MUREIN TRANSGLYCOSYLASE C"/>
    <property type="match status" value="1"/>
</dbReference>
<keyword evidence="5" id="KW-1185">Reference proteome</keyword>
<evidence type="ECO:0000313" key="4">
    <source>
        <dbReference type="EMBL" id="SFK69761.1"/>
    </source>
</evidence>
<organism evidence="4 5">
    <name type="scientific">Methylocapsa palsarum</name>
    <dbReference type="NCBI Taxonomy" id="1612308"/>
    <lineage>
        <taxon>Bacteria</taxon>
        <taxon>Pseudomonadati</taxon>
        <taxon>Pseudomonadota</taxon>
        <taxon>Alphaproteobacteria</taxon>
        <taxon>Hyphomicrobiales</taxon>
        <taxon>Beijerinckiaceae</taxon>
        <taxon>Methylocapsa</taxon>
    </lineage>
</organism>
<feature type="non-terminal residue" evidence="4">
    <location>
        <position position="228"/>
    </location>
</feature>
<dbReference type="CDD" id="cd00254">
    <property type="entry name" value="LT-like"/>
    <property type="match status" value="1"/>
</dbReference>
<dbReference type="SUPFAM" id="SSF53955">
    <property type="entry name" value="Lysozyme-like"/>
    <property type="match status" value="1"/>
</dbReference>
<dbReference type="EMBL" id="FOSN01000015">
    <property type="protein sequence ID" value="SFK69761.1"/>
    <property type="molecule type" value="Genomic_DNA"/>
</dbReference>
<dbReference type="InterPro" id="IPR023346">
    <property type="entry name" value="Lysozyme-like_dom_sf"/>
</dbReference>
<dbReference type="Gene3D" id="1.10.530.10">
    <property type="match status" value="1"/>
</dbReference>